<dbReference type="InterPro" id="IPR011075">
    <property type="entry name" value="TetR_C"/>
</dbReference>
<dbReference type="PROSITE" id="PS01081">
    <property type="entry name" value="HTH_TETR_1"/>
    <property type="match status" value="1"/>
</dbReference>
<sequence length="188" mass="21599">MPPRLTQEREDEILAVAFELMMEQGLDRVTIDAVAARAGASKATLYRRWPSKDELFIAAVQRLGRDAFRVPDEGSFREDVLAALRNSARWLAENRAVVQFLIYASRREPALERELQRQVAEPHDAVWLTLIERWRGREGIRPGIDLGWLHRVCEGLFTSQLLPNEPALTDEYLVRFTDEIVLPLFTVS</sequence>
<accession>A0ABP9QI09</accession>
<dbReference type="Pfam" id="PF16859">
    <property type="entry name" value="TetR_C_11"/>
    <property type="match status" value="1"/>
</dbReference>
<dbReference type="PROSITE" id="PS50977">
    <property type="entry name" value="HTH_TETR_2"/>
    <property type="match status" value="1"/>
</dbReference>
<dbReference type="Gene3D" id="1.10.357.10">
    <property type="entry name" value="Tetracycline Repressor, domain 2"/>
    <property type="match status" value="1"/>
</dbReference>
<dbReference type="InterPro" id="IPR050109">
    <property type="entry name" value="HTH-type_TetR-like_transc_reg"/>
</dbReference>
<organism evidence="6 7">
    <name type="scientific">Amycolatopsis dongchuanensis</name>
    <dbReference type="NCBI Taxonomy" id="1070866"/>
    <lineage>
        <taxon>Bacteria</taxon>
        <taxon>Bacillati</taxon>
        <taxon>Actinomycetota</taxon>
        <taxon>Actinomycetes</taxon>
        <taxon>Pseudonocardiales</taxon>
        <taxon>Pseudonocardiaceae</taxon>
        <taxon>Amycolatopsis</taxon>
    </lineage>
</organism>
<dbReference type="EMBL" id="BAABIB010000062">
    <property type="protein sequence ID" value="GAA5162152.1"/>
    <property type="molecule type" value="Genomic_DNA"/>
</dbReference>
<name>A0ABP9QI09_9PSEU</name>
<keyword evidence="7" id="KW-1185">Reference proteome</keyword>
<dbReference type="InterPro" id="IPR036271">
    <property type="entry name" value="Tet_transcr_reg_TetR-rel_C_sf"/>
</dbReference>
<feature type="domain" description="HTH tetR-type" evidence="5">
    <location>
        <begin position="7"/>
        <end position="67"/>
    </location>
</feature>
<dbReference type="Gene3D" id="1.10.10.60">
    <property type="entry name" value="Homeodomain-like"/>
    <property type="match status" value="1"/>
</dbReference>
<reference evidence="7" key="1">
    <citation type="journal article" date="2019" name="Int. J. Syst. Evol. Microbiol.">
        <title>The Global Catalogue of Microorganisms (GCM) 10K type strain sequencing project: providing services to taxonomists for standard genome sequencing and annotation.</title>
        <authorList>
            <consortium name="The Broad Institute Genomics Platform"/>
            <consortium name="The Broad Institute Genome Sequencing Center for Infectious Disease"/>
            <person name="Wu L."/>
            <person name="Ma J."/>
        </authorList>
    </citation>
    <scope>NUCLEOTIDE SEQUENCE [LARGE SCALE GENOMIC DNA]</scope>
    <source>
        <strain evidence="7">JCM 18054</strain>
    </source>
</reference>
<dbReference type="PRINTS" id="PR00455">
    <property type="entry name" value="HTHTETR"/>
</dbReference>
<dbReference type="InterPro" id="IPR001647">
    <property type="entry name" value="HTH_TetR"/>
</dbReference>
<dbReference type="SUPFAM" id="SSF48498">
    <property type="entry name" value="Tetracyclin repressor-like, C-terminal domain"/>
    <property type="match status" value="1"/>
</dbReference>
<protein>
    <submittedName>
        <fullName evidence="6">TetR/AcrR family transcriptional regulator</fullName>
    </submittedName>
</protein>
<dbReference type="PANTHER" id="PTHR30055:SF148">
    <property type="entry name" value="TETR-FAMILY TRANSCRIPTIONAL REGULATOR"/>
    <property type="match status" value="1"/>
</dbReference>
<dbReference type="PANTHER" id="PTHR30055">
    <property type="entry name" value="HTH-TYPE TRANSCRIPTIONAL REGULATOR RUTR"/>
    <property type="match status" value="1"/>
</dbReference>
<evidence type="ECO:0000313" key="6">
    <source>
        <dbReference type="EMBL" id="GAA5162152.1"/>
    </source>
</evidence>
<dbReference type="SUPFAM" id="SSF46689">
    <property type="entry name" value="Homeodomain-like"/>
    <property type="match status" value="1"/>
</dbReference>
<proteinExistence type="predicted"/>
<dbReference type="Proteomes" id="UP001500192">
    <property type="component" value="Unassembled WGS sequence"/>
</dbReference>
<feature type="DNA-binding region" description="H-T-H motif" evidence="4">
    <location>
        <begin position="30"/>
        <end position="49"/>
    </location>
</feature>
<evidence type="ECO:0000256" key="1">
    <source>
        <dbReference type="ARBA" id="ARBA00023015"/>
    </source>
</evidence>
<dbReference type="InterPro" id="IPR009057">
    <property type="entry name" value="Homeodomain-like_sf"/>
</dbReference>
<evidence type="ECO:0000256" key="3">
    <source>
        <dbReference type="ARBA" id="ARBA00023163"/>
    </source>
</evidence>
<dbReference type="Pfam" id="PF00440">
    <property type="entry name" value="TetR_N"/>
    <property type="match status" value="1"/>
</dbReference>
<keyword evidence="2 4" id="KW-0238">DNA-binding</keyword>
<gene>
    <name evidence="6" type="ORF">GCM10023214_28340</name>
</gene>
<keyword evidence="1" id="KW-0805">Transcription regulation</keyword>
<evidence type="ECO:0000256" key="4">
    <source>
        <dbReference type="PROSITE-ProRule" id="PRU00335"/>
    </source>
</evidence>
<evidence type="ECO:0000259" key="5">
    <source>
        <dbReference type="PROSITE" id="PS50977"/>
    </source>
</evidence>
<evidence type="ECO:0000313" key="7">
    <source>
        <dbReference type="Proteomes" id="UP001500192"/>
    </source>
</evidence>
<dbReference type="InterPro" id="IPR023772">
    <property type="entry name" value="DNA-bd_HTH_TetR-type_CS"/>
</dbReference>
<evidence type="ECO:0000256" key="2">
    <source>
        <dbReference type="ARBA" id="ARBA00023125"/>
    </source>
</evidence>
<comment type="caution">
    <text evidence="6">The sequence shown here is derived from an EMBL/GenBank/DDBJ whole genome shotgun (WGS) entry which is preliminary data.</text>
</comment>
<dbReference type="RefSeq" id="WP_346053918.1">
    <property type="nucleotide sequence ID" value="NZ_BAABIB010000062.1"/>
</dbReference>
<keyword evidence="3" id="KW-0804">Transcription</keyword>